<dbReference type="SUPFAM" id="SSF82861">
    <property type="entry name" value="Mechanosensitive channel protein MscS (YggB), transmembrane region"/>
    <property type="match status" value="1"/>
</dbReference>
<dbReference type="Gene3D" id="3.30.70.100">
    <property type="match status" value="1"/>
</dbReference>
<dbReference type="InterPro" id="IPR023408">
    <property type="entry name" value="MscS_beta-dom_sf"/>
</dbReference>
<proteinExistence type="inferred from homology"/>
<comment type="caution">
    <text evidence="12">The sequence shown here is derived from an EMBL/GenBank/DDBJ whole genome shotgun (WGS) entry which is preliminary data.</text>
</comment>
<dbReference type="InterPro" id="IPR011066">
    <property type="entry name" value="MscS_channel_C_sf"/>
</dbReference>
<name>A0A4R3KC58_9BACI</name>
<dbReference type="AlphaFoldDB" id="A0A4R3KC58"/>
<dbReference type="RefSeq" id="WP_243643814.1">
    <property type="nucleotide sequence ID" value="NZ_SMAB01000015.1"/>
</dbReference>
<evidence type="ECO:0000256" key="4">
    <source>
        <dbReference type="ARBA" id="ARBA00022692"/>
    </source>
</evidence>
<keyword evidence="6 8" id="KW-0472">Membrane</keyword>
<keyword evidence="13" id="KW-1185">Reference proteome</keyword>
<gene>
    <name evidence="12" type="ORF">EDD72_11531</name>
</gene>
<dbReference type="InterPro" id="IPR010920">
    <property type="entry name" value="LSM_dom_sf"/>
</dbReference>
<evidence type="ECO:0000313" key="12">
    <source>
        <dbReference type="EMBL" id="TCS80804.1"/>
    </source>
</evidence>
<dbReference type="PANTHER" id="PTHR30460:SF0">
    <property type="entry name" value="MODERATE CONDUCTANCE MECHANOSENSITIVE CHANNEL YBIO"/>
    <property type="match status" value="1"/>
</dbReference>
<comment type="similarity">
    <text evidence="2">Belongs to the MscS (TC 1.A.23) family.</text>
</comment>
<evidence type="ECO:0000259" key="11">
    <source>
        <dbReference type="Pfam" id="PF21088"/>
    </source>
</evidence>
<organism evidence="12 13">
    <name type="scientific">Tepidibacillus fermentans</name>
    <dbReference type="NCBI Taxonomy" id="1281767"/>
    <lineage>
        <taxon>Bacteria</taxon>
        <taxon>Bacillati</taxon>
        <taxon>Bacillota</taxon>
        <taxon>Bacilli</taxon>
        <taxon>Bacillales</taxon>
        <taxon>Bacillaceae</taxon>
        <taxon>Tepidibacillus</taxon>
    </lineage>
</organism>
<dbReference type="GO" id="GO:0008381">
    <property type="term" value="F:mechanosensitive monoatomic ion channel activity"/>
    <property type="evidence" value="ECO:0007669"/>
    <property type="project" value="InterPro"/>
</dbReference>
<dbReference type="GO" id="GO:0005886">
    <property type="term" value="C:plasma membrane"/>
    <property type="evidence" value="ECO:0007669"/>
    <property type="project" value="UniProtKB-SubCell"/>
</dbReference>
<dbReference type="Gene3D" id="2.30.30.60">
    <property type="match status" value="1"/>
</dbReference>
<protein>
    <submittedName>
        <fullName evidence="12">Small conductance mechanosensitive channel</fullName>
    </submittedName>
</protein>
<keyword evidence="5 8" id="KW-1133">Transmembrane helix</keyword>
<evidence type="ECO:0000256" key="8">
    <source>
        <dbReference type="SAM" id="Phobius"/>
    </source>
</evidence>
<evidence type="ECO:0000256" key="3">
    <source>
        <dbReference type="ARBA" id="ARBA00022475"/>
    </source>
</evidence>
<dbReference type="EMBL" id="SMAB01000015">
    <property type="protein sequence ID" value="TCS80804.1"/>
    <property type="molecule type" value="Genomic_DNA"/>
</dbReference>
<dbReference type="InterPro" id="IPR011014">
    <property type="entry name" value="MscS_channel_TM-2"/>
</dbReference>
<evidence type="ECO:0000259" key="10">
    <source>
        <dbReference type="Pfam" id="PF21082"/>
    </source>
</evidence>
<comment type="subcellular location">
    <subcellularLocation>
        <location evidence="1">Cell membrane</location>
        <topology evidence="1">Multi-pass membrane protein</topology>
    </subcellularLocation>
</comment>
<dbReference type="InterPro" id="IPR049142">
    <property type="entry name" value="MS_channel_1st"/>
</dbReference>
<evidence type="ECO:0000256" key="6">
    <source>
        <dbReference type="ARBA" id="ARBA00023136"/>
    </source>
</evidence>
<feature type="transmembrane region" description="Helical" evidence="8">
    <location>
        <begin position="35"/>
        <end position="60"/>
    </location>
</feature>
<evidence type="ECO:0000259" key="9">
    <source>
        <dbReference type="Pfam" id="PF00924"/>
    </source>
</evidence>
<evidence type="ECO:0000256" key="7">
    <source>
        <dbReference type="ARBA" id="ARBA00059688"/>
    </source>
</evidence>
<dbReference type="InterPro" id="IPR049278">
    <property type="entry name" value="MS_channel_C"/>
</dbReference>
<dbReference type="Proteomes" id="UP000295788">
    <property type="component" value="Unassembled WGS sequence"/>
</dbReference>
<evidence type="ECO:0000256" key="5">
    <source>
        <dbReference type="ARBA" id="ARBA00022989"/>
    </source>
</evidence>
<dbReference type="InterPro" id="IPR045276">
    <property type="entry name" value="YbiO_bact"/>
</dbReference>
<dbReference type="InterPro" id="IPR006685">
    <property type="entry name" value="MscS_channel_2nd"/>
</dbReference>
<dbReference type="PANTHER" id="PTHR30460">
    <property type="entry name" value="MODERATE CONDUCTANCE MECHANOSENSITIVE CHANNEL YBIO"/>
    <property type="match status" value="1"/>
</dbReference>
<reference evidence="12 13" key="1">
    <citation type="submission" date="2019-03" db="EMBL/GenBank/DDBJ databases">
        <title>Genomic Encyclopedia of Type Strains, Phase IV (KMG-IV): sequencing the most valuable type-strain genomes for metagenomic binning, comparative biology and taxonomic classification.</title>
        <authorList>
            <person name="Goeker M."/>
        </authorList>
    </citation>
    <scope>NUCLEOTIDE SEQUENCE [LARGE SCALE GENOMIC DNA]</scope>
    <source>
        <strain evidence="12 13">DSM 23802</strain>
    </source>
</reference>
<evidence type="ECO:0000313" key="13">
    <source>
        <dbReference type="Proteomes" id="UP000295788"/>
    </source>
</evidence>
<dbReference type="FunFam" id="1.10.287.1260:FF:000005">
    <property type="entry name" value="Mechanosensitive ion channel family protein"/>
    <property type="match status" value="1"/>
</dbReference>
<dbReference type="FunFam" id="2.30.30.60:FF:000001">
    <property type="entry name" value="MscS Mechanosensitive ion channel"/>
    <property type="match status" value="1"/>
</dbReference>
<feature type="transmembrane region" description="Helical" evidence="8">
    <location>
        <begin position="108"/>
        <end position="127"/>
    </location>
</feature>
<dbReference type="Gene3D" id="1.10.287.1260">
    <property type="match status" value="1"/>
</dbReference>
<keyword evidence="4 8" id="KW-0812">Transmembrane</keyword>
<dbReference type="Pfam" id="PF21088">
    <property type="entry name" value="MS_channel_1st"/>
    <property type="match status" value="1"/>
</dbReference>
<feature type="domain" description="Mechanosensitive ion channel MscS" evidence="9">
    <location>
        <begin position="129"/>
        <end position="193"/>
    </location>
</feature>
<feature type="domain" description="Mechanosensitive ion channel transmembrane helices 2/3" evidence="11">
    <location>
        <begin position="88"/>
        <end position="128"/>
    </location>
</feature>
<feature type="domain" description="Mechanosensitive ion channel MscS C-terminal" evidence="10">
    <location>
        <begin position="200"/>
        <end position="284"/>
    </location>
</feature>
<evidence type="ECO:0000256" key="1">
    <source>
        <dbReference type="ARBA" id="ARBA00004651"/>
    </source>
</evidence>
<keyword evidence="3" id="KW-1003">Cell membrane</keyword>
<accession>A0A4R3KC58</accession>
<evidence type="ECO:0000256" key="2">
    <source>
        <dbReference type="ARBA" id="ARBA00008017"/>
    </source>
</evidence>
<comment type="function">
    <text evidence="7">May play a role in resistance to osmotic downshock.</text>
</comment>
<dbReference type="SUPFAM" id="SSF82689">
    <property type="entry name" value="Mechanosensitive channel protein MscS (YggB), C-terminal domain"/>
    <property type="match status" value="1"/>
</dbReference>
<dbReference type="Pfam" id="PF21082">
    <property type="entry name" value="MS_channel_3rd"/>
    <property type="match status" value="1"/>
</dbReference>
<dbReference type="Pfam" id="PF00924">
    <property type="entry name" value="MS_channel_2nd"/>
    <property type="match status" value="1"/>
</dbReference>
<dbReference type="SUPFAM" id="SSF50182">
    <property type="entry name" value="Sm-like ribonucleoproteins"/>
    <property type="match status" value="1"/>
</dbReference>
<sequence>MNLETALENMNQLSTLSFWESLRLKLMNAELWMGLFWNIVQILFIIVVAKALVRLINTVIDRWMNRSPKALRVNERRAKTVGSLIHNAVKYTINFIAILMVLEQLGFNLGPVLAGAGVLGLAIGFGAQNLVKDVISGFFIIFEDQFGVGDQVSISNFSGVVEEIGLRITKLRSWTGELHIIPNGTIKEVTNYSTHNSVAVVDIGIAYEENLEHVTKVLEDILSEIFKESQDIVKPPEILGVQNLGPSEVVLRIIAETKPMSHYAVARKLRAKIKEGFDREGIEIPYPKMVTFHRNEESKGV</sequence>